<keyword evidence="2" id="KW-1185">Reference proteome</keyword>
<keyword evidence="1" id="KW-0812">Transmembrane</keyword>
<keyword evidence="1" id="KW-1133">Transmembrane helix</keyword>
<dbReference type="PANTHER" id="PTHR11360">
    <property type="entry name" value="MONOCARBOXYLATE TRANSPORTER"/>
    <property type="match status" value="1"/>
</dbReference>
<sequence length="201" mass="21886">MIIIAGMYLQTVATSATFRAIPNAADEAMGRLRSGKGQPFMPAADMIKFGVYCLGSLAYGFCEAIWLTFYVLYGTRQGMSLARAAQMITLLHVSNVISRRLVAAVGGRRWFPRHLVFAITTFAGGIASLLFLRAEKPWVFALCCLLYGCSFGIKTSMQTTILVHLYGIQNLPMIQSIYLLFDGIGVLSGPLTAGKNLKGLT</sequence>
<gene>
    <name evidence="3" type="primary">LOC106806077</name>
</gene>
<name>A0ABM1DTZ0_PRICU</name>
<keyword evidence="1" id="KW-0472">Membrane</keyword>
<dbReference type="Gene3D" id="1.20.1250.20">
    <property type="entry name" value="MFS general substrate transporter like domains"/>
    <property type="match status" value="1"/>
</dbReference>
<evidence type="ECO:0000256" key="1">
    <source>
        <dbReference type="SAM" id="Phobius"/>
    </source>
</evidence>
<dbReference type="SUPFAM" id="SSF103473">
    <property type="entry name" value="MFS general substrate transporter"/>
    <property type="match status" value="1"/>
</dbReference>
<proteinExistence type="predicted"/>
<dbReference type="InterPro" id="IPR050327">
    <property type="entry name" value="Proton-linked_MCT"/>
</dbReference>
<dbReference type="InterPro" id="IPR036259">
    <property type="entry name" value="MFS_trans_sf"/>
</dbReference>
<dbReference type="Proteomes" id="UP000695022">
    <property type="component" value="Unplaced"/>
</dbReference>
<dbReference type="RefSeq" id="XP_014663411.1">
    <property type="nucleotide sequence ID" value="XM_014807925.1"/>
</dbReference>
<dbReference type="PANTHER" id="PTHR11360:SF284">
    <property type="entry name" value="EG:103B4.3 PROTEIN-RELATED"/>
    <property type="match status" value="1"/>
</dbReference>
<dbReference type="GeneID" id="106806077"/>
<organism evidence="2 3">
    <name type="scientific">Priapulus caudatus</name>
    <name type="common">Priapulid worm</name>
    <dbReference type="NCBI Taxonomy" id="37621"/>
    <lineage>
        <taxon>Eukaryota</taxon>
        <taxon>Metazoa</taxon>
        <taxon>Ecdysozoa</taxon>
        <taxon>Scalidophora</taxon>
        <taxon>Priapulida</taxon>
        <taxon>Priapulimorpha</taxon>
        <taxon>Priapulimorphida</taxon>
        <taxon>Priapulidae</taxon>
        <taxon>Priapulus</taxon>
    </lineage>
</organism>
<accession>A0ABM1DTZ0</accession>
<feature type="transmembrane region" description="Helical" evidence="1">
    <location>
        <begin position="115"/>
        <end position="132"/>
    </location>
</feature>
<protein>
    <submittedName>
        <fullName evidence="3">Uncharacterized protein LOC106806077</fullName>
    </submittedName>
</protein>
<evidence type="ECO:0000313" key="2">
    <source>
        <dbReference type="Proteomes" id="UP000695022"/>
    </source>
</evidence>
<feature type="transmembrane region" description="Helical" evidence="1">
    <location>
        <begin position="138"/>
        <end position="157"/>
    </location>
</feature>
<evidence type="ECO:0000313" key="3">
    <source>
        <dbReference type="RefSeq" id="XP_014663411.1"/>
    </source>
</evidence>
<feature type="transmembrane region" description="Helical" evidence="1">
    <location>
        <begin position="49"/>
        <end position="73"/>
    </location>
</feature>
<reference evidence="3" key="1">
    <citation type="submission" date="2025-08" db="UniProtKB">
        <authorList>
            <consortium name="RefSeq"/>
        </authorList>
    </citation>
    <scope>IDENTIFICATION</scope>
</reference>